<organism evidence="10 11">
    <name type="scientific">Solanum commersonii</name>
    <name type="common">Commerson's wild potato</name>
    <name type="synonym">Commerson's nightshade</name>
    <dbReference type="NCBI Taxonomy" id="4109"/>
    <lineage>
        <taxon>Eukaryota</taxon>
        <taxon>Viridiplantae</taxon>
        <taxon>Streptophyta</taxon>
        <taxon>Embryophyta</taxon>
        <taxon>Tracheophyta</taxon>
        <taxon>Spermatophyta</taxon>
        <taxon>Magnoliopsida</taxon>
        <taxon>eudicotyledons</taxon>
        <taxon>Gunneridae</taxon>
        <taxon>Pentapetalae</taxon>
        <taxon>asterids</taxon>
        <taxon>lamiids</taxon>
        <taxon>Solanales</taxon>
        <taxon>Solanaceae</taxon>
        <taxon>Solanoideae</taxon>
        <taxon>Solaneae</taxon>
        <taxon>Solanum</taxon>
    </lineage>
</organism>
<feature type="transmembrane region" description="Helical" evidence="9">
    <location>
        <begin position="383"/>
        <end position="400"/>
    </location>
</feature>
<dbReference type="GO" id="GO:0004605">
    <property type="term" value="F:phosphatidate cytidylyltransferase activity"/>
    <property type="evidence" value="ECO:0007669"/>
    <property type="project" value="UniProtKB-EC"/>
</dbReference>
<evidence type="ECO:0000256" key="5">
    <source>
        <dbReference type="ARBA" id="ARBA00022516"/>
    </source>
</evidence>
<evidence type="ECO:0000256" key="2">
    <source>
        <dbReference type="ARBA" id="ARBA00005119"/>
    </source>
</evidence>
<evidence type="ECO:0000256" key="1">
    <source>
        <dbReference type="ARBA" id="ARBA00001698"/>
    </source>
</evidence>
<keyword evidence="5" id="KW-0444">Lipid biosynthesis</keyword>
<evidence type="ECO:0000256" key="8">
    <source>
        <dbReference type="ARBA" id="ARBA00023264"/>
    </source>
</evidence>
<evidence type="ECO:0000313" key="10">
    <source>
        <dbReference type="EMBL" id="KAG5626948.1"/>
    </source>
</evidence>
<comment type="pathway">
    <text evidence="2">Phospholipid metabolism; CDP-diacylglycerol biosynthesis; CDP-diacylglycerol from sn-glycerol 3-phosphate: step 3/3.</text>
</comment>
<reference evidence="10 11" key="1">
    <citation type="submission" date="2020-09" db="EMBL/GenBank/DDBJ databases">
        <title>De no assembly of potato wild relative species, Solanum commersonii.</title>
        <authorList>
            <person name="Cho K."/>
        </authorList>
    </citation>
    <scope>NUCLEOTIDE SEQUENCE [LARGE SCALE GENOMIC DNA]</scope>
    <source>
        <strain evidence="10">LZ3.2</strain>
        <tissue evidence="10">Leaf</tissue>
    </source>
</reference>
<keyword evidence="6" id="KW-0548">Nucleotidyltransferase</keyword>
<dbReference type="OrthoDB" id="10260889at2759"/>
<comment type="pathway">
    <text evidence="3">Lipid metabolism.</text>
</comment>
<gene>
    <name evidence="10" type="ORF">H5410_012166</name>
</gene>
<keyword evidence="11" id="KW-1185">Reference proteome</keyword>
<evidence type="ECO:0000256" key="7">
    <source>
        <dbReference type="ARBA" id="ARBA00023209"/>
    </source>
</evidence>
<evidence type="ECO:0000256" key="4">
    <source>
        <dbReference type="ARBA" id="ARBA00012487"/>
    </source>
</evidence>
<keyword evidence="7" id="KW-0594">Phospholipid biosynthesis</keyword>
<dbReference type="EC" id="2.7.7.41" evidence="4"/>
<feature type="transmembrane region" description="Helical" evidence="9">
    <location>
        <begin position="193"/>
        <end position="215"/>
    </location>
</feature>
<dbReference type="GO" id="GO:0008654">
    <property type="term" value="P:phospholipid biosynthetic process"/>
    <property type="evidence" value="ECO:0007669"/>
    <property type="project" value="UniProtKB-KW"/>
</dbReference>
<dbReference type="EMBL" id="JACXVP010000002">
    <property type="protein sequence ID" value="KAG5626948.1"/>
    <property type="molecule type" value="Genomic_DNA"/>
</dbReference>
<keyword evidence="9" id="KW-1133">Transmembrane helix</keyword>
<keyword evidence="6" id="KW-0808">Transferase</keyword>
<evidence type="ECO:0000256" key="3">
    <source>
        <dbReference type="ARBA" id="ARBA00005189"/>
    </source>
</evidence>
<keyword evidence="9" id="KW-0472">Membrane</keyword>
<keyword evidence="9" id="KW-0812">Transmembrane</keyword>
<accession>A0A9J6ARG1</accession>
<protein>
    <recommendedName>
        <fullName evidence="4">phosphatidate cytidylyltransferase</fullName>
        <ecNumber evidence="4">2.7.7.41</ecNumber>
    </recommendedName>
</protein>
<evidence type="ECO:0000256" key="6">
    <source>
        <dbReference type="ARBA" id="ARBA00022695"/>
    </source>
</evidence>
<feature type="transmembrane region" description="Helical" evidence="9">
    <location>
        <begin position="314"/>
        <end position="337"/>
    </location>
</feature>
<keyword evidence="8" id="KW-1208">Phospholipid metabolism</keyword>
<comment type="catalytic activity">
    <reaction evidence="1">
        <text>a 1,2-diacyl-sn-glycero-3-phosphate + CTP + H(+) = a CDP-1,2-diacyl-sn-glycerol + diphosphate</text>
        <dbReference type="Rhea" id="RHEA:16229"/>
        <dbReference type="ChEBI" id="CHEBI:15378"/>
        <dbReference type="ChEBI" id="CHEBI:33019"/>
        <dbReference type="ChEBI" id="CHEBI:37563"/>
        <dbReference type="ChEBI" id="CHEBI:58332"/>
        <dbReference type="ChEBI" id="CHEBI:58608"/>
        <dbReference type="EC" id="2.7.7.41"/>
    </reaction>
</comment>
<feature type="transmembrane region" description="Helical" evidence="9">
    <location>
        <begin position="138"/>
        <end position="171"/>
    </location>
</feature>
<keyword evidence="7" id="KW-0443">Lipid metabolism</keyword>
<feature type="transmembrane region" description="Helical" evidence="9">
    <location>
        <begin position="236"/>
        <end position="258"/>
    </location>
</feature>
<evidence type="ECO:0000256" key="9">
    <source>
        <dbReference type="SAM" id="Phobius"/>
    </source>
</evidence>
<feature type="transmembrane region" description="Helical" evidence="9">
    <location>
        <begin position="264"/>
        <end position="284"/>
    </location>
</feature>
<dbReference type="PANTHER" id="PTHR47101">
    <property type="entry name" value="PHOSPHATIDATE CYTIDYLYLTRANSFERASE 5, CHLOROPLASTIC"/>
    <property type="match status" value="1"/>
</dbReference>
<evidence type="ECO:0000313" key="11">
    <source>
        <dbReference type="Proteomes" id="UP000824120"/>
    </source>
</evidence>
<comment type="caution">
    <text evidence="10">The sequence shown here is derived from an EMBL/GenBank/DDBJ whole genome shotgun (WGS) entry which is preliminary data.</text>
</comment>
<name>A0A9J6ARG1_SOLCO</name>
<dbReference type="Pfam" id="PF01148">
    <property type="entry name" value="CTP_transf_1"/>
    <property type="match status" value="1"/>
</dbReference>
<dbReference type="AlphaFoldDB" id="A0A9J6ARG1"/>
<sequence length="468" mass="50555">MNTHYPISSMASSIDFDRFKVIPLSLTSICSCHSHHLPSTSSQFHHSSTRTLSLSRPRCSISRIGLFLDGSTVTEVSGIPRSIFLKHPRIITAVARAEPGHLFDDESKEEVNKRNSTLAGEIPTSELKEKNSQLKKRVVFGLGMGILVGGVVLTGGWVFTVALAAAVFVGAREYFELVRSRGIADGMTPPPRFVSRVCSVICALMPVVTLLSTICKLEQSSTIPCDRFFPLFCSRYLGHIDVSVTSAAFVVAMALLMQRRIPRFAQLTSAMFGLFYCGYLPCFWVKLRCGLAVPALNTRLGASWPIILGGPTQWTVGLVATLISFSSIIAADTFAFIGGKAFGRTPLTNISPKKTWEGALAGLGGCIATSVVLSRTFCWPTSTLSAVAFGFLNFFGSLFGDLTESMIKRDAGVKDSGSLIPGHGYLIEETAQRKGDVGGGILDRVDSYIFTGALAYSFVKMLLPLYGV</sequence>
<dbReference type="PANTHER" id="PTHR47101:SF1">
    <property type="entry name" value="PHOSPHATIDATE CYTIDYLYLTRANSFERASE 4, CHLOROPLASTIC"/>
    <property type="match status" value="1"/>
</dbReference>
<proteinExistence type="predicted"/>
<dbReference type="Proteomes" id="UP000824120">
    <property type="component" value="Chromosome 2"/>
</dbReference>